<accession>A0A085WXT3</accession>
<proteinExistence type="predicted"/>
<evidence type="ECO:0000313" key="3">
    <source>
        <dbReference type="Proteomes" id="UP000028725"/>
    </source>
</evidence>
<sequence length="191" mass="21723">METSERPVAAAPSAPAPVPPVPTPQAPPGPPPGEALDKLLQRPVDESSEQPPTDYPVNMDELRAKTPGNLYWELEAPTKDPEVLQKRAETLRKWNEVFGKVQAGDASEEEIHRYFDYRRKASEDAIAIAQRMLTDYGDKLPDRDKGLLDLSIRMHQDRLKEVPRQTDEALARKQLQDKRREEWIRNGKKVP</sequence>
<dbReference type="EMBL" id="JMCB01000001">
    <property type="protein sequence ID" value="KFE72496.1"/>
    <property type="molecule type" value="Genomic_DNA"/>
</dbReference>
<dbReference type="Proteomes" id="UP000028725">
    <property type="component" value="Unassembled WGS sequence"/>
</dbReference>
<dbReference type="AlphaFoldDB" id="A0A085WXT3"/>
<gene>
    <name evidence="2" type="ORF">DB31_0759</name>
</gene>
<feature type="region of interest" description="Disordered" evidence="1">
    <location>
        <begin position="1"/>
        <end position="60"/>
    </location>
</feature>
<organism evidence="2 3">
    <name type="scientific">Hyalangium minutum</name>
    <dbReference type="NCBI Taxonomy" id="394096"/>
    <lineage>
        <taxon>Bacteria</taxon>
        <taxon>Pseudomonadati</taxon>
        <taxon>Myxococcota</taxon>
        <taxon>Myxococcia</taxon>
        <taxon>Myxococcales</taxon>
        <taxon>Cystobacterineae</taxon>
        <taxon>Archangiaceae</taxon>
        <taxon>Hyalangium</taxon>
    </lineage>
</organism>
<keyword evidence="3" id="KW-1185">Reference proteome</keyword>
<reference evidence="2 3" key="1">
    <citation type="submission" date="2014-04" db="EMBL/GenBank/DDBJ databases">
        <title>Genome assembly of Hyalangium minutum DSM 14724.</title>
        <authorList>
            <person name="Sharma G."/>
            <person name="Subramanian S."/>
        </authorList>
    </citation>
    <scope>NUCLEOTIDE SEQUENCE [LARGE SCALE GENOMIC DNA]</scope>
    <source>
        <strain evidence="2 3">DSM 14724</strain>
    </source>
</reference>
<name>A0A085WXT3_9BACT</name>
<feature type="compositionally biased region" description="Basic and acidic residues" evidence="1">
    <location>
        <begin position="35"/>
        <end position="45"/>
    </location>
</feature>
<feature type="compositionally biased region" description="Pro residues" evidence="1">
    <location>
        <begin position="14"/>
        <end position="33"/>
    </location>
</feature>
<evidence type="ECO:0000256" key="1">
    <source>
        <dbReference type="SAM" id="MobiDB-lite"/>
    </source>
</evidence>
<evidence type="ECO:0000313" key="2">
    <source>
        <dbReference type="EMBL" id="KFE72496.1"/>
    </source>
</evidence>
<dbReference type="STRING" id="394096.DB31_0759"/>
<comment type="caution">
    <text evidence="2">The sequence shown here is derived from an EMBL/GenBank/DDBJ whole genome shotgun (WGS) entry which is preliminary data.</text>
</comment>
<protein>
    <submittedName>
        <fullName evidence="2">Uncharacterized protein</fullName>
    </submittedName>
</protein>